<reference evidence="2 3" key="1">
    <citation type="journal article" date="2009" name="Appl. Environ. Microbiol.">
        <title>Genome analysis of the meat starter culture bacterium Staphylococcus carnosus TM300.</title>
        <authorList>
            <person name="Rosenstein R."/>
            <person name="Nerz C."/>
            <person name="Biswas L."/>
            <person name="Resch A."/>
            <person name="Raddatz G."/>
            <person name="Schuster S.C."/>
            <person name="Goetz F."/>
        </authorList>
    </citation>
    <scope>NUCLEOTIDE SEQUENCE [LARGE SCALE GENOMIC DNA]</scope>
    <source>
        <strain evidence="2 3">TM300</strain>
    </source>
</reference>
<protein>
    <submittedName>
        <fullName evidence="2">Uncharacterized protein</fullName>
    </submittedName>
</protein>
<proteinExistence type="predicted"/>
<sequence length="63" mass="7162">MDDNKMNVPRMLMYVALMCFIVIVEMILVATVGLPKYVVIVISVILLILVVLIVMEVVKKKKK</sequence>
<dbReference type="HOGENOM" id="CLU_2883717_0_0_9"/>
<dbReference type="Proteomes" id="UP000000444">
    <property type="component" value="Chromosome"/>
</dbReference>
<name>B9DJ49_STACT</name>
<dbReference type="AlphaFoldDB" id="B9DJ49"/>
<keyword evidence="1" id="KW-0812">Transmembrane</keyword>
<gene>
    <name evidence="2" type="ordered locus">Sca_2297</name>
</gene>
<accession>B9DJ49</accession>
<feature type="transmembrane region" description="Helical" evidence="1">
    <location>
        <begin position="37"/>
        <end position="58"/>
    </location>
</feature>
<dbReference type="KEGG" id="sca:SCA_2297"/>
<organism evidence="2 3">
    <name type="scientific">Staphylococcus carnosus (strain TM300)</name>
    <dbReference type="NCBI Taxonomy" id="396513"/>
    <lineage>
        <taxon>Bacteria</taxon>
        <taxon>Bacillati</taxon>
        <taxon>Bacillota</taxon>
        <taxon>Bacilli</taxon>
        <taxon>Bacillales</taxon>
        <taxon>Staphylococcaceae</taxon>
        <taxon>Staphylococcus</taxon>
    </lineage>
</organism>
<dbReference type="EMBL" id="AM295250">
    <property type="protein sequence ID" value="CAL29200.1"/>
    <property type="molecule type" value="Genomic_DNA"/>
</dbReference>
<feature type="transmembrane region" description="Helical" evidence="1">
    <location>
        <begin position="12"/>
        <end position="31"/>
    </location>
</feature>
<evidence type="ECO:0000256" key="1">
    <source>
        <dbReference type="SAM" id="Phobius"/>
    </source>
</evidence>
<keyword evidence="3" id="KW-1185">Reference proteome</keyword>
<keyword evidence="1" id="KW-0472">Membrane</keyword>
<evidence type="ECO:0000313" key="3">
    <source>
        <dbReference type="Proteomes" id="UP000000444"/>
    </source>
</evidence>
<keyword evidence="1" id="KW-1133">Transmembrane helix</keyword>
<evidence type="ECO:0000313" key="2">
    <source>
        <dbReference type="EMBL" id="CAL29200.1"/>
    </source>
</evidence>